<dbReference type="PANTHER" id="PTHR21705">
    <property type="entry name" value="RAI16 PROTEIN-RELATED"/>
    <property type="match status" value="1"/>
</dbReference>
<feature type="compositionally biased region" description="Basic and acidic residues" evidence="1">
    <location>
        <begin position="907"/>
        <end position="932"/>
    </location>
</feature>
<feature type="compositionally biased region" description="Basic and acidic residues" evidence="1">
    <location>
        <begin position="1086"/>
        <end position="1104"/>
    </location>
</feature>
<feature type="region of interest" description="Disordered" evidence="1">
    <location>
        <begin position="725"/>
        <end position="759"/>
    </location>
</feature>
<organism evidence="2 3">
    <name type="scientific">Fusarium venenatum</name>
    <dbReference type="NCBI Taxonomy" id="56646"/>
    <lineage>
        <taxon>Eukaryota</taxon>
        <taxon>Fungi</taxon>
        <taxon>Dikarya</taxon>
        <taxon>Ascomycota</taxon>
        <taxon>Pezizomycotina</taxon>
        <taxon>Sordariomycetes</taxon>
        <taxon>Hypocreomycetidae</taxon>
        <taxon>Hypocreales</taxon>
        <taxon>Nectriaceae</taxon>
        <taxon>Fusarium</taxon>
    </lineage>
</organism>
<feature type="compositionally biased region" description="Basic and acidic residues" evidence="1">
    <location>
        <begin position="1027"/>
        <end position="1068"/>
    </location>
</feature>
<dbReference type="InterPro" id="IPR016024">
    <property type="entry name" value="ARM-type_fold"/>
</dbReference>
<feature type="compositionally biased region" description="Basic and acidic residues" evidence="1">
    <location>
        <begin position="663"/>
        <end position="672"/>
    </location>
</feature>
<keyword evidence="3" id="KW-1185">Reference proteome</keyword>
<dbReference type="SUPFAM" id="SSF48371">
    <property type="entry name" value="ARM repeat"/>
    <property type="match status" value="1"/>
</dbReference>
<dbReference type="Proteomes" id="UP000245910">
    <property type="component" value="Chromosome I"/>
</dbReference>
<feature type="compositionally biased region" description="Acidic residues" evidence="1">
    <location>
        <begin position="639"/>
        <end position="653"/>
    </location>
</feature>
<feature type="compositionally biased region" description="Low complexity" evidence="1">
    <location>
        <begin position="963"/>
        <end position="979"/>
    </location>
</feature>
<dbReference type="AlphaFoldDB" id="A0A2L2TQU5"/>
<accession>A0A2L2TQU5</accession>
<feature type="region of interest" description="Disordered" evidence="1">
    <location>
        <begin position="634"/>
        <end position="673"/>
    </location>
</feature>
<dbReference type="RefSeq" id="XP_025589634.1">
    <property type="nucleotide sequence ID" value="XM_025730517.2"/>
</dbReference>
<name>A0A2L2TQU5_9HYPO</name>
<feature type="compositionally biased region" description="Basic and acidic residues" evidence="1">
    <location>
        <begin position="740"/>
        <end position="750"/>
    </location>
</feature>
<feature type="compositionally biased region" description="Basic and acidic residues" evidence="1">
    <location>
        <begin position="983"/>
        <end position="1018"/>
    </location>
</feature>
<dbReference type="PANTHER" id="PTHR21705:SF11">
    <property type="entry name" value="FHIP FAMILY PROTEIN CG3558"/>
    <property type="match status" value="1"/>
</dbReference>
<dbReference type="KEGG" id="fvn:FVRRES_02428"/>
<dbReference type="InterPro" id="IPR019384">
    <property type="entry name" value="FHIP"/>
</dbReference>
<feature type="region of interest" description="Disordered" evidence="1">
    <location>
        <begin position="772"/>
        <end position="842"/>
    </location>
</feature>
<reference evidence="3" key="1">
    <citation type="submission" date="2014-10" db="EMBL/GenBank/DDBJ databases">
        <authorList>
            <person name="King R."/>
        </authorList>
    </citation>
    <scope>NUCLEOTIDE SEQUENCE [LARGE SCALE GENOMIC DNA]</scope>
    <source>
        <strain evidence="3">A3/5</strain>
    </source>
</reference>
<feature type="region of interest" description="Disordered" evidence="1">
    <location>
        <begin position="860"/>
        <end position="1127"/>
    </location>
</feature>
<evidence type="ECO:0000313" key="2">
    <source>
        <dbReference type="EMBL" id="CEI65916.1"/>
    </source>
</evidence>
<dbReference type="EMBL" id="LN649229">
    <property type="protein sequence ID" value="CEI65916.1"/>
    <property type="molecule type" value="Genomic_DNA"/>
</dbReference>
<proteinExistence type="predicted"/>
<evidence type="ECO:0000256" key="1">
    <source>
        <dbReference type="SAM" id="MobiDB-lite"/>
    </source>
</evidence>
<sequence>MDFWSRLLSPLSSGGSRKDLGQDPAKRLQRFEKQYSRLLNAWRASSNLSRDSDAAETLEIRLQELTNILSDESRRPLPHPCIQYCSIKQIYVPIGKIATTSYNEWIIKEAVLFFATLIESEEEAFVENQTFSSSLTNLLVRITGLNSVRLGLDTESRVVELAFNITTKIRLDPSILPAWFKTHRGVALQNREKDDRNRDTFVGRTQKADFPLFYILMDYIHHEGKVGDFARTGLLYIIEAASSSGPLEQWIVESDLSTLMATGLGALYSQLSRKLVVDHLPHNLPPILAFSDYEHPTSNYEVISSCSPEFQSHLEVFLSHLLFWQDVLNHCRSVEVKSTLLEHFQVIFLQQLLYPSLLESSDIDGGSSVAVLTYLRRILESLDHPDMINLILHYLLALPDNIASDGPGSSSSVSKARKRKSMDLATMLAERAEPAATPLLFNLVDLILACLRSRNQQTIHVTLQLVSAILKRHHRYAIVTLLRTDNVPVQNATRTVGAQEQEVEFFMSLAGTIGGEDDFDEVYQLVLRDTMTKLEAHPCSLKLVAPRASTSNQRLPDSLPGAPKDVGDHTLRPDDPLLNSLLDLLETFFVNQVETNLSVTETLVDLAVCGFMKIEGWLTRNPSSYIYDDAVKETHTAEGEEEATESDDDDDLGDLPSPTAEQKQFRAMEQCRQRPQWSQASLPRVFSVLRRLEEQVASYKRSIPHFDELVQQRRDAFRTADAMLHHAGPTPRPTPISEDPPDRRSFEEPSRSTSPSRPSALEGLAHRLLSELGTPSRASSPRGRKELGRAPGSGNATPGKSGLSSSKEASLSRGRGTPVLSHSPERIQGTIDPTQKAREEVLSRQTAEFATMGQTILSKKVGLPQVEVEPVSVKSDVPVESGKEPVPEPTATVDGPEPIEEAPAEQDDAKKDEPEHTAEVPSELDDKKKYETDDSVMETAEQPPAEVKEDGETMPEGVETETEVQPSEAEPAEAVPEPAELLKSTETHDKDPKTTEAPEENEPIKEPENEEPVDKEPEVNEPETSESEVKEPEVKESETKELGDEETKAEQSEIKESETEEPTSKDPGAEEETEAQQQPEANDTEIESHEAEEPSDEPRPETPRPKSRQQTLEPETPQPRVQKENTTTVSVSHVVTNVIILQSFLFELAALIQVRAGLFDEVRFV</sequence>
<protein>
    <recommendedName>
        <fullName evidence="4">Retinoic acid induced 16-like protein</fullName>
    </recommendedName>
</protein>
<feature type="compositionally biased region" description="Low complexity" evidence="1">
    <location>
        <begin position="799"/>
        <end position="812"/>
    </location>
</feature>
<feature type="compositionally biased region" description="Acidic residues" evidence="1">
    <location>
        <begin position="897"/>
        <end position="906"/>
    </location>
</feature>
<dbReference type="STRING" id="56646.A0A2L2TQU5"/>
<dbReference type="GeneID" id="37254070"/>
<dbReference type="OrthoDB" id="5350595at2759"/>
<evidence type="ECO:0000313" key="3">
    <source>
        <dbReference type="Proteomes" id="UP000245910"/>
    </source>
</evidence>
<evidence type="ECO:0008006" key="4">
    <source>
        <dbReference type="Google" id="ProtNLM"/>
    </source>
</evidence>
<dbReference type="Pfam" id="PF10257">
    <property type="entry name" value="RAI16-like"/>
    <property type="match status" value="1"/>
</dbReference>